<feature type="compositionally biased region" description="Polar residues" evidence="4">
    <location>
        <begin position="91"/>
        <end position="102"/>
    </location>
</feature>
<evidence type="ECO:0000256" key="4">
    <source>
        <dbReference type="SAM" id="MobiDB-lite"/>
    </source>
</evidence>
<evidence type="ECO:0000256" key="2">
    <source>
        <dbReference type="ARBA" id="ARBA00022803"/>
    </source>
</evidence>
<evidence type="ECO:0000313" key="5">
    <source>
        <dbReference type="EMBL" id="BBM81716.1"/>
    </source>
</evidence>
<protein>
    <recommendedName>
        <fullName evidence="7">Tetratricopeptide repeat protein</fullName>
    </recommendedName>
</protein>
<evidence type="ECO:0008006" key="7">
    <source>
        <dbReference type="Google" id="ProtNLM"/>
    </source>
</evidence>
<keyword evidence="6" id="KW-1185">Reference proteome</keyword>
<dbReference type="InterPro" id="IPR019734">
    <property type="entry name" value="TPR_rpt"/>
</dbReference>
<sequence>MKNSKKKKSELVRLLCWSCGKRVKVPIKFAGKTGTCPKCKAKIQIPSLKTIKSTIKELESQQQKETQQALDNIDFPSLPSLKTIVLEDTDPQSPGGKQSSFSVKPPAGAEGTAEMLMNSGSSEMSDFDISGDFSDNLSGEDIEAPAFEDLGKVAVPPTRNVTPDDQFITSADEQFYNELASNSGVEKTETWAESQDIKAVDTNSDIFHTPSSYDSGEDISIGDEQDAFDQSSFAAEPLDNDFIFGDNDDPLALDNDLDEGLNADFAEADDMNADFAAPVEAGAIEDNDAFSFDAQPLDGGGEDFVPADDLVAAEEFVPADAVVPEAVPEAVVPEAVVPEAIPEAVVPEAVVPEAFPEEALTADTLEDDGEDFDVESVTGIEEVDIDDVEEIEDDLEEDISSVEDAIDEASLGEDFQIEGSEVVQDDDGVADAVFINEGEKSEVELSDEGFAIDYTRIAEEENFMGSNADVQAGWQFFQQKKWEHALYHYSKAIVENNDAASAYYARALLHACEQNWQKSLTDIREAKKLGYHKADVENRYNQIVFHKAKEYWEKGAFARALKVLDLMETKASQILKGKVYWKRAQFLMEKGADKQVLSDLDDAIFNNYVKPELFVMRGRIYFSLSDYESAVYDFTAAINRGEKNACVLRARSEAYYYLKKYDDALQDVSDAIVLDSENASLHNLKGLLLTQKGDFPASEQAFEESVALDPNNSNFYFNRGLAYIIQKRYDRAIDDFTKVIQFSEDKVAYFKRAICYQEKPNPNLIQAREDFKTADNMGVDSMYRTDLFRK</sequence>
<dbReference type="PANTHER" id="PTHR44858">
    <property type="entry name" value="TETRATRICOPEPTIDE REPEAT PROTEIN 6"/>
    <property type="match status" value="1"/>
</dbReference>
<dbReference type="InterPro" id="IPR011990">
    <property type="entry name" value="TPR-like_helical_dom_sf"/>
</dbReference>
<dbReference type="SMART" id="SM00028">
    <property type="entry name" value="TPR"/>
    <property type="match status" value="6"/>
</dbReference>
<dbReference type="InterPro" id="IPR050498">
    <property type="entry name" value="Ycf3"/>
</dbReference>
<feature type="region of interest" description="Disordered" evidence="4">
    <location>
        <begin position="85"/>
        <end position="141"/>
    </location>
</feature>
<dbReference type="SUPFAM" id="SSF48452">
    <property type="entry name" value="TPR-like"/>
    <property type="match status" value="2"/>
</dbReference>
<dbReference type="GO" id="GO:0046813">
    <property type="term" value="P:receptor-mediated virion attachment to host cell"/>
    <property type="evidence" value="ECO:0007669"/>
    <property type="project" value="TreeGrafter"/>
</dbReference>
<dbReference type="PANTHER" id="PTHR44858:SF1">
    <property type="entry name" value="UDP-N-ACETYLGLUCOSAMINE--PEPTIDE N-ACETYLGLUCOSAMINYLTRANSFERASE SPINDLY-RELATED"/>
    <property type="match status" value="1"/>
</dbReference>
<dbReference type="KEGG" id="uam:UABAM_00055"/>
<accession>A0A5S9IHS3</accession>
<keyword evidence="1" id="KW-0677">Repeat</keyword>
<feature type="repeat" description="TPR" evidence="3">
    <location>
        <begin position="713"/>
        <end position="746"/>
    </location>
</feature>
<dbReference type="Proteomes" id="UP000326354">
    <property type="component" value="Chromosome"/>
</dbReference>
<dbReference type="Gene3D" id="1.25.40.10">
    <property type="entry name" value="Tetratricopeptide repeat domain"/>
    <property type="match status" value="3"/>
</dbReference>
<gene>
    <name evidence="5" type="ORF">UABAM_00055</name>
</gene>
<reference evidence="5 6" key="1">
    <citation type="submission" date="2019-08" db="EMBL/GenBank/DDBJ databases">
        <title>Complete genome sequence of Candidatus Uab amorphum.</title>
        <authorList>
            <person name="Shiratori T."/>
            <person name="Suzuki S."/>
            <person name="Kakizawa Y."/>
            <person name="Ishida K."/>
        </authorList>
    </citation>
    <scope>NUCLEOTIDE SEQUENCE [LARGE SCALE GENOMIC DNA]</scope>
    <source>
        <strain evidence="5 6">SRT547</strain>
    </source>
</reference>
<name>A0A5S9IHS3_UABAM</name>
<dbReference type="GO" id="GO:0009279">
    <property type="term" value="C:cell outer membrane"/>
    <property type="evidence" value="ECO:0007669"/>
    <property type="project" value="TreeGrafter"/>
</dbReference>
<feature type="repeat" description="TPR" evidence="3">
    <location>
        <begin position="679"/>
        <end position="712"/>
    </location>
</feature>
<evidence type="ECO:0000256" key="1">
    <source>
        <dbReference type="ARBA" id="ARBA00022737"/>
    </source>
</evidence>
<evidence type="ECO:0000256" key="3">
    <source>
        <dbReference type="PROSITE-ProRule" id="PRU00339"/>
    </source>
</evidence>
<dbReference type="PROSITE" id="PS50005">
    <property type="entry name" value="TPR"/>
    <property type="match status" value="3"/>
</dbReference>
<dbReference type="AlphaFoldDB" id="A0A5S9IHS3"/>
<dbReference type="Pfam" id="PF13432">
    <property type="entry name" value="TPR_16"/>
    <property type="match status" value="1"/>
</dbReference>
<keyword evidence="2 3" id="KW-0802">TPR repeat</keyword>
<organism evidence="5 6">
    <name type="scientific">Uabimicrobium amorphum</name>
    <dbReference type="NCBI Taxonomy" id="2596890"/>
    <lineage>
        <taxon>Bacteria</taxon>
        <taxon>Pseudomonadati</taxon>
        <taxon>Planctomycetota</taxon>
        <taxon>Candidatus Uabimicrobiia</taxon>
        <taxon>Candidatus Uabimicrobiales</taxon>
        <taxon>Candidatus Uabimicrobiaceae</taxon>
        <taxon>Candidatus Uabimicrobium</taxon>
    </lineage>
</organism>
<proteinExistence type="predicted"/>
<evidence type="ECO:0000313" key="6">
    <source>
        <dbReference type="Proteomes" id="UP000326354"/>
    </source>
</evidence>
<feature type="repeat" description="TPR" evidence="3">
    <location>
        <begin position="611"/>
        <end position="644"/>
    </location>
</feature>
<dbReference type="EMBL" id="AP019860">
    <property type="protein sequence ID" value="BBM81716.1"/>
    <property type="molecule type" value="Genomic_DNA"/>
</dbReference>
<dbReference type="RefSeq" id="WP_368239193.1">
    <property type="nucleotide sequence ID" value="NZ_JAZFBD010000073.1"/>
</dbReference>